<feature type="non-terminal residue" evidence="2">
    <location>
        <position position="334"/>
    </location>
</feature>
<dbReference type="EMBL" id="MU006222">
    <property type="protein sequence ID" value="KAF2828889.1"/>
    <property type="molecule type" value="Genomic_DNA"/>
</dbReference>
<feature type="region of interest" description="Disordered" evidence="1">
    <location>
        <begin position="235"/>
        <end position="254"/>
    </location>
</feature>
<keyword evidence="3" id="KW-1185">Reference proteome</keyword>
<accession>A0A6A7A824</accession>
<sequence>RLPASLILTSREMKQYRRWQSLHTTLKPTECGLIPTATEYDAFQQWLKKQDSGYFSDVFDDIHEHINLSSSPIDLNIATICQHHLHPIAVGDPCLRCPVCTIDIHLNYMKLLARSLHCVNGRPLPRTGTPSEQQENIYLAWSQGKTSTLREVCDLEQMSAKEAEWSERHPDTQLEDVQSATKALKLYWFEVAGCEMMTRCSAREKRVMFADDTNFNPGRPTDYFLRRSPRYEPGKHTILEEEPEENDNISEDSEDYSRARVFALGGSENVHDDDTGLAPEDLAECEDSLEELEDDDGDSDWEDIDSDEEEESSEGSYICFEVEEESSFVVFSDD</sequence>
<reference evidence="2" key="1">
    <citation type="journal article" date="2020" name="Stud. Mycol.">
        <title>101 Dothideomycetes genomes: a test case for predicting lifestyles and emergence of pathogens.</title>
        <authorList>
            <person name="Haridas S."/>
            <person name="Albert R."/>
            <person name="Binder M."/>
            <person name="Bloem J."/>
            <person name="Labutti K."/>
            <person name="Salamov A."/>
            <person name="Andreopoulos B."/>
            <person name="Baker S."/>
            <person name="Barry K."/>
            <person name="Bills G."/>
            <person name="Bluhm B."/>
            <person name="Cannon C."/>
            <person name="Castanera R."/>
            <person name="Culley D."/>
            <person name="Daum C."/>
            <person name="Ezra D."/>
            <person name="Gonzalez J."/>
            <person name="Henrissat B."/>
            <person name="Kuo A."/>
            <person name="Liang C."/>
            <person name="Lipzen A."/>
            <person name="Lutzoni F."/>
            <person name="Magnuson J."/>
            <person name="Mondo S."/>
            <person name="Nolan M."/>
            <person name="Ohm R."/>
            <person name="Pangilinan J."/>
            <person name="Park H.-J."/>
            <person name="Ramirez L."/>
            <person name="Alfaro M."/>
            <person name="Sun H."/>
            <person name="Tritt A."/>
            <person name="Yoshinaga Y."/>
            <person name="Zwiers L.-H."/>
            <person name="Turgeon B."/>
            <person name="Goodwin S."/>
            <person name="Spatafora J."/>
            <person name="Crous P."/>
            <person name="Grigoriev I."/>
        </authorList>
    </citation>
    <scope>NUCLEOTIDE SEQUENCE</scope>
    <source>
        <strain evidence="2">CBS 113818</strain>
    </source>
</reference>
<evidence type="ECO:0000313" key="2">
    <source>
        <dbReference type="EMBL" id="KAF2828889.1"/>
    </source>
</evidence>
<proteinExistence type="predicted"/>
<dbReference type="OrthoDB" id="3800453at2759"/>
<protein>
    <submittedName>
        <fullName evidence="2">Uncharacterized protein</fullName>
    </submittedName>
</protein>
<organism evidence="2 3">
    <name type="scientific">Ophiobolus disseminans</name>
    <dbReference type="NCBI Taxonomy" id="1469910"/>
    <lineage>
        <taxon>Eukaryota</taxon>
        <taxon>Fungi</taxon>
        <taxon>Dikarya</taxon>
        <taxon>Ascomycota</taxon>
        <taxon>Pezizomycotina</taxon>
        <taxon>Dothideomycetes</taxon>
        <taxon>Pleosporomycetidae</taxon>
        <taxon>Pleosporales</taxon>
        <taxon>Pleosporineae</taxon>
        <taxon>Phaeosphaeriaceae</taxon>
        <taxon>Ophiobolus</taxon>
    </lineage>
</organism>
<dbReference type="Proteomes" id="UP000799424">
    <property type="component" value="Unassembled WGS sequence"/>
</dbReference>
<gene>
    <name evidence="2" type="ORF">CC86DRAFT_268323</name>
</gene>
<feature type="region of interest" description="Disordered" evidence="1">
    <location>
        <begin position="267"/>
        <end position="319"/>
    </location>
</feature>
<name>A0A6A7A824_9PLEO</name>
<evidence type="ECO:0000313" key="3">
    <source>
        <dbReference type="Proteomes" id="UP000799424"/>
    </source>
</evidence>
<feature type="compositionally biased region" description="Acidic residues" evidence="1">
    <location>
        <begin position="240"/>
        <end position="254"/>
    </location>
</feature>
<feature type="non-terminal residue" evidence="2">
    <location>
        <position position="1"/>
    </location>
</feature>
<dbReference type="AlphaFoldDB" id="A0A6A7A824"/>
<feature type="compositionally biased region" description="Acidic residues" evidence="1">
    <location>
        <begin position="281"/>
        <end position="313"/>
    </location>
</feature>
<evidence type="ECO:0000256" key="1">
    <source>
        <dbReference type="SAM" id="MobiDB-lite"/>
    </source>
</evidence>